<dbReference type="InterPro" id="IPR017937">
    <property type="entry name" value="Thioredoxin_CS"/>
</dbReference>
<comment type="caution">
    <text evidence="8">The sequence shown here is derived from an EMBL/GenBank/DDBJ whole genome shotgun (WGS) entry which is preliminary data.</text>
</comment>
<evidence type="ECO:0000256" key="5">
    <source>
        <dbReference type="ARBA" id="ARBA00023136"/>
    </source>
</evidence>
<dbReference type="InterPro" id="IPR028250">
    <property type="entry name" value="DsbDN"/>
</dbReference>
<evidence type="ECO:0000256" key="6">
    <source>
        <dbReference type="SAM" id="Phobius"/>
    </source>
</evidence>
<dbReference type="GO" id="GO:0017004">
    <property type="term" value="P:cytochrome complex assembly"/>
    <property type="evidence" value="ECO:0007669"/>
    <property type="project" value="InterPro"/>
</dbReference>
<feature type="transmembrane region" description="Helical" evidence="6">
    <location>
        <begin position="221"/>
        <end position="241"/>
    </location>
</feature>
<dbReference type="AlphaFoldDB" id="A0A948RV13"/>
<name>A0A948RV13_UNCEI</name>
<accession>A0A948RV13</accession>
<dbReference type="PANTHER" id="PTHR32234:SF0">
    <property type="entry name" value="THIOL:DISULFIDE INTERCHANGE PROTEIN DSBD"/>
    <property type="match status" value="1"/>
</dbReference>
<dbReference type="Pfam" id="PF11412">
    <property type="entry name" value="DsbD_N"/>
    <property type="match status" value="1"/>
</dbReference>
<dbReference type="Gene3D" id="3.40.30.10">
    <property type="entry name" value="Glutaredoxin"/>
    <property type="match status" value="1"/>
</dbReference>
<comment type="subcellular location">
    <subcellularLocation>
        <location evidence="1">Cell membrane</location>
        <topology evidence="1">Multi-pass membrane protein</topology>
    </subcellularLocation>
</comment>
<dbReference type="EMBL" id="JAHJDP010000023">
    <property type="protein sequence ID" value="MBU2690088.1"/>
    <property type="molecule type" value="Genomic_DNA"/>
</dbReference>
<gene>
    <name evidence="8" type="ORF">KJ970_04110</name>
</gene>
<feature type="transmembrane region" description="Helical" evidence="6">
    <location>
        <begin position="442"/>
        <end position="462"/>
    </location>
</feature>
<keyword evidence="2" id="KW-1003">Cell membrane</keyword>
<dbReference type="SUPFAM" id="SSF52833">
    <property type="entry name" value="Thioredoxin-like"/>
    <property type="match status" value="1"/>
</dbReference>
<dbReference type="GO" id="GO:0005886">
    <property type="term" value="C:plasma membrane"/>
    <property type="evidence" value="ECO:0007669"/>
    <property type="project" value="UniProtKB-SubCell"/>
</dbReference>
<feature type="transmembrane region" description="Helical" evidence="6">
    <location>
        <begin position="339"/>
        <end position="368"/>
    </location>
</feature>
<organism evidence="8 9">
    <name type="scientific">Eiseniibacteriota bacterium</name>
    <dbReference type="NCBI Taxonomy" id="2212470"/>
    <lineage>
        <taxon>Bacteria</taxon>
        <taxon>Candidatus Eiseniibacteriota</taxon>
    </lineage>
</organism>
<dbReference type="GO" id="GO:0015035">
    <property type="term" value="F:protein-disulfide reductase activity"/>
    <property type="evidence" value="ECO:0007669"/>
    <property type="project" value="TreeGrafter"/>
</dbReference>
<evidence type="ECO:0000256" key="4">
    <source>
        <dbReference type="ARBA" id="ARBA00022989"/>
    </source>
</evidence>
<sequence>MSTHLFPKRYKMAPGRSRTAGTLLALGLFFLPALLLGTLQAQDNLQVAVSLHPSHTAIPAGGSGVLGIVLDIPAGHHIQVNEFLSAQIVEPEGIDLGLILYPPPQSYEGDPVYTGRLLLKTPLLIGADLAPGSQKIKVLVEYQICAEEPIFMCFPPDGGEFELSIEILPAALTAVLNSNPAVTLLDLTLEDQTADAAADDAGGDSGSLAGRVEKALAQGSWVAFLLIFLGGVAMSFTPCLYPMIPITISFIGGRSKGKLSGFILSLFFVLGIALTYSILGVLAAQTGALFGSAMQSTPVLLLVAAVLFIMGISMLGAFDIALSSSAQTRLQGGARRGGFLGAILMGMVTGLVASPCVGPVVIVLLTWIAKAGNVFLGFWLMFTFAVGMGMLFLLLGTFAGAINALPKSGVWMATVKHVFGVMLIAMGLYYVKPLIGDTNFKLLVGAFTIFVATFTGAFHRLAESPSWGSQFRKGLGMILFVVGIYLLLLGLLQAGNVQLVGAGGGAATPQIEAEPDWVMSDEEGLILAMESGRPVLIDFYADWCGACRELDEKTWIDPAVMEELERFIVVKLDFTDRTPAQLQKQTDYGVRGLPTVILLDSDGEEIIRFAGFKEPEDVLELLRGIE</sequence>
<evidence type="ECO:0000256" key="1">
    <source>
        <dbReference type="ARBA" id="ARBA00004651"/>
    </source>
</evidence>
<evidence type="ECO:0000256" key="2">
    <source>
        <dbReference type="ARBA" id="ARBA00022475"/>
    </source>
</evidence>
<dbReference type="Pfam" id="PF13899">
    <property type="entry name" value="Thioredoxin_7"/>
    <property type="match status" value="1"/>
</dbReference>
<evidence type="ECO:0000313" key="9">
    <source>
        <dbReference type="Proteomes" id="UP000777784"/>
    </source>
</evidence>
<feature type="transmembrane region" description="Helical" evidence="6">
    <location>
        <begin position="410"/>
        <end position="430"/>
    </location>
</feature>
<dbReference type="PANTHER" id="PTHR32234">
    <property type="entry name" value="THIOL:DISULFIDE INTERCHANGE PROTEIN DSBD"/>
    <property type="match status" value="1"/>
</dbReference>
<evidence type="ECO:0000313" key="8">
    <source>
        <dbReference type="EMBL" id="MBU2690088.1"/>
    </source>
</evidence>
<feature type="transmembrane region" description="Helical" evidence="6">
    <location>
        <begin position="262"/>
        <end position="284"/>
    </location>
</feature>
<keyword evidence="3 6" id="KW-0812">Transmembrane</keyword>
<evidence type="ECO:0000256" key="3">
    <source>
        <dbReference type="ARBA" id="ARBA00022692"/>
    </source>
</evidence>
<feature type="transmembrane region" description="Helical" evidence="6">
    <location>
        <begin position="374"/>
        <end position="398"/>
    </location>
</feature>
<dbReference type="PROSITE" id="PS51352">
    <property type="entry name" value="THIOREDOXIN_2"/>
    <property type="match status" value="1"/>
</dbReference>
<dbReference type="PROSITE" id="PS00194">
    <property type="entry name" value="THIOREDOXIN_1"/>
    <property type="match status" value="1"/>
</dbReference>
<feature type="transmembrane region" description="Helical" evidence="6">
    <location>
        <begin position="474"/>
        <end position="492"/>
    </location>
</feature>
<dbReference type="Proteomes" id="UP000777784">
    <property type="component" value="Unassembled WGS sequence"/>
</dbReference>
<feature type="domain" description="Thioredoxin" evidence="7">
    <location>
        <begin position="502"/>
        <end position="626"/>
    </location>
</feature>
<dbReference type="InterPro" id="IPR036249">
    <property type="entry name" value="Thioredoxin-like_sf"/>
</dbReference>
<dbReference type="GO" id="GO:0045454">
    <property type="term" value="P:cell redox homeostasis"/>
    <property type="evidence" value="ECO:0007669"/>
    <property type="project" value="TreeGrafter"/>
</dbReference>
<dbReference type="InterPro" id="IPR013766">
    <property type="entry name" value="Thioredoxin_domain"/>
</dbReference>
<keyword evidence="4 6" id="KW-1133">Transmembrane helix</keyword>
<evidence type="ECO:0000259" key="7">
    <source>
        <dbReference type="PROSITE" id="PS51352"/>
    </source>
</evidence>
<proteinExistence type="predicted"/>
<dbReference type="Pfam" id="PF02683">
    <property type="entry name" value="DsbD_TM"/>
    <property type="match status" value="1"/>
</dbReference>
<feature type="transmembrane region" description="Helical" evidence="6">
    <location>
        <begin position="299"/>
        <end position="318"/>
    </location>
</feature>
<reference evidence="8" key="1">
    <citation type="submission" date="2021-05" db="EMBL/GenBank/DDBJ databases">
        <title>Energy efficiency and biological interactions define the core microbiome of deep oligotrophic groundwater.</title>
        <authorList>
            <person name="Mehrshad M."/>
            <person name="Lopez-Fernandez M."/>
            <person name="Bell E."/>
            <person name="Bernier-Latmani R."/>
            <person name="Bertilsson S."/>
            <person name="Dopson M."/>
        </authorList>
    </citation>
    <scope>NUCLEOTIDE SEQUENCE</scope>
    <source>
        <strain evidence="8">Modern_marine.mb.64</strain>
    </source>
</reference>
<dbReference type="InterPro" id="IPR003834">
    <property type="entry name" value="Cyt_c_assmbl_TM_dom"/>
</dbReference>
<protein>
    <submittedName>
        <fullName evidence="8">Thioredoxin family protein</fullName>
    </submittedName>
</protein>
<keyword evidence="5 6" id="KW-0472">Membrane</keyword>